<gene>
    <name evidence="1" type="ORF">FHR38_000864</name>
</gene>
<dbReference type="InterPro" id="IPR036689">
    <property type="entry name" value="ESAT-6-like_sf"/>
</dbReference>
<comment type="caution">
    <text evidence="1">The sequence shown here is derived from an EMBL/GenBank/DDBJ whole genome shotgun (WGS) entry which is preliminary data.</text>
</comment>
<reference evidence="1 2" key="1">
    <citation type="submission" date="2020-08" db="EMBL/GenBank/DDBJ databases">
        <title>Sequencing the genomes of 1000 actinobacteria strains.</title>
        <authorList>
            <person name="Klenk H.-P."/>
        </authorList>
    </citation>
    <scope>NUCLEOTIDE SEQUENCE [LARGE SCALE GENOMIC DNA]</scope>
    <source>
        <strain evidence="1 2">DSM 45886</strain>
    </source>
</reference>
<dbReference type="Pfam" id="PF06013">
    <property type="entry name" value="WXG100"/>
    <property type="match status" value="1"/>
</dbReference>
<name>A0A7W7SMD0_9ACTN</name>
<keyword evidence="2" id="KW-1185">Reference proteome</keyword>
<evidence type="ECO:0000313" key="2">
    <source>
        <dbReference type="Proteomes" id="UP000578819"/>
    </source>
</evidence>
<evidence type="ECO:0000313" key="1">
    <source>
        <dbReference type="EMBL" id="MBB4957131.1"/>
    </source>
</evidence>
<dbReference type="RefSeq" id="WP_184532955.1">
    <property type="nucleotide sequence ID" value="NZ_JACHJW010000001.1"/>
</dbReference>
<dbReference type="AlphaFoldDB" id="A0A7W7SMD0"/>
<dbReference type="InterPro" id="IPR010310">
    <property type="entry name" value="T7SS_ESAT-6-like"/>
</dbReference>
<organism evidence="1 2">
    <name type="scientific">Micromonospora polyrhachis</name>
    <dbReference type="NCBI Taxonomy" id="1282883"/>
    <lineage>
        <taxon>Bacteria</taxon>
        <taxon>Bacillati</taxon>
        <taxon>Actinomycetota</taxon>
        <taxon>Actinomycetes</taxon>
        <taxon>Micromonosporales</taxon>
        <taxon>Micromonosporaceae</taxon>
        <taxon>Micromonospora</taxon>
    </lineage>
</organism>
<dbReference type="Proteomes" id="UP000578819">
    <property type="component" value="Unassembled WGS sequence"/>
</dbReference>
<dbReference type="Gene3D" id="1.10.287.1060">
    <property type="entry name" value="ESAT-6-like"/>
    <property type="match status" value="1"/>
</dbReference>
<accession>A0A7W7SMD0</accession>
<dbReference type="SUPFAM" id="SSF140453">
    <property type="entry name" value="EsxAB dimer-like"/>
    <property type="match status" value="1"/>
</dbReference>
<dbReference type="NCBIfam" id="TIGR03930">
    <property type="entry name" value="WXG100_ESAT6"/>
    <property type="match status" value="1"/>
</dbReference>
<proteinExistence type="predicted"/>
<sequence>MAITQVTPDELNAAAKAVSNSWQKLTGIQSALNNNLQPVLYGGSWVGSAQNAFAQLHVDVNKQLTRLLESLDDLGNRVRGAGGNYESAEQENQRAFTTGVDVRGGLATRPGLG</sequence>
<protein>
    <submittedName>
        <fullName evidence="1">WXG100 family type VII secretion target</fullName>
    </submittedName>
</protein>
<dbReference type="EMBL" id="JACHJW010000001">
    <property type="protein sequence ID" value="MBB4957131.1"/>
    <property type="molecule type" value="Genomic_DNA"/>
</dbReference>